<dbReference type="HOGENOM" id="CLU_542788_0_0_7"/>
<dbReference type="SUPFAM" id="SSF50998">
    <property type="entry name" value="Quinoprotein alcohol dehydrogenase-like"/>
    <property type="match status" value="1"/>
</dbReference>
<evidence type="ECO:0000256" key="1">
    <source>
        <dbReference type="SAM" id="MobiDB-lite"/>
    </source>
</evidence>
<dbReference type="EMBL" id="AM746676">
    <property type="protein sequence ID" value="CAN97936.1"/>
    <property type="molecule type" value="Genomic_DNA"/>
</dbReference>
<dbReference type="RefSeq" id="WP_012240375.1">
    <property type="nucleotide sequence ID" value="NC_010162.1"/>
</dbReference>
<accession>A9FAS6</accession>
<feature type="region of interest" description="Disordered" evidence="1">
    <location>
        <begin position="34"/>
        <end position="69"/>
    </location>
</feature>
<sequence length="502" mass="51494">MRQDLQTQILRMLGTGMLAGLSVTLGCQGDTTVPADTGGADDAGDQGGAGGQGGAGDAPATCESRRGDHDDACPADAPCAITLDVEVTCTDPTFAAGGVRAVPAAGATYLVTSSDDPTRLFELDDGGATQRDFDVQSTTVSVALSPDGRAYAAVDETNGSGDGYPGGVVFLPLAGSAADKQRVFDRDGDYVPVLDVAVDSRGEPHIWIDTGAPDSVAHATRTSGGAWDVAPASLPSGSNYTRFTLAPDDAPLAFGLVEPLAGVRQLTVLDGTTERSLGAPKSASFLLDYEPVPPPQPAGRATFPRFAAVVQHTDGLRLASAGEDGGFDEVAIPGTETPTYRCQDGVDIPPPGSASCPAECHMVASGLAWSAFAAARTSDGDAWIALLISHIDETLTYELKDTGLDRVCVGHTVADESRGELRLVRVPAEGGAPEVAVTLPLPAIAGGSYFNDLHEQHPLVDVSAFGTELTVAMRTQASRLGPFTARVLRIDTSLLAPAAPGG</sequence>
<reference evidence="2 3" key="1">
    <citation type="journal article" date="2007" name="Nat. Biotechnol.">
        <title>Complete genome sequence of the myxobacterium Sorangium cellulosum.</title>
        <authorList>
            <person name="Schneiker S."/>
            <person name="Perlova O."/>
            <person name="Kaiser O."/>
            <person name="Gerth K."/>
            <person name="Alici A."/>
            <person name="Altmeyer M.O."/>
            <person name="Bartels D."/>
            <person name="Bekel T."/>
            <person name="Beyer S."/>
            <person name="Bode E."/>
            <person name="Bode H.B."/>
            <person name="Bolten C.J."/>
            <person name="Choudhuri J.V."/>
            <person name="Doss S."/>
            <person name="Elnakady Y.A."/>
            <person name="Frank B."/>
            <person name="Gaigalat L."/>
            <person name="Goesmann A."/>
            <person name="Groeger C."/>
            <person name="Gross F."/>
            <person name="Jelsbak L."/>
            <person name="Jelsbak L."/>
            <person name="Kalinowski J."/>
            <person name="Kegler C."/>
            <person name="Knauber T."/>
            <person name="Konietzny S."/>
            <person name="Kopp M."/>
            <person name="Krause L."/>
            <person name="Krug D."/>
            <person name="Linke B."/>
            <person name="Mahmud T."/>
            <person name="Martinez-Arias R."/>
            <person name="McHardy A.C."/>
            <person name="Merai M."/>
            <person name="Meyer F."/>
            <person name="Mormann S."/>
            <person name="Munoz-Dorado J."/>
            <person name="Perez J."/>
            <person name="Pradella S."/>
            <person name="Rachid S."/>
            <person name="Raddatz G."/>
            <person name="Rosenau F."/>
            <person name="Rueckert C."/>
            <person name="Sasse F."/>
            <person name="Scharfe M."/>
            <person name="Schuster S.C."/>
            <person name="Suen G."/>
            <person name="Treuner-Lange A."/>
            <person name="Velicer G.J."/>
            <person name="Vorholter F.-J."/>
            <person name="Weissman K.J."/>
            <person name="Welch R.D."/>
            <person name="Wenzel S.C."/>
            <person name="Whitworth D.E."/>
            <person name="Wilhelm S."/>
            <person name="Wittmann C."/>
            <person name="Bloecker H."/>
            <person name="Puehler A."/>
            <person name="Mueller R."/>
        </authorList>
    </citation>
    <scope>NUCLEOTIDE SEQUENCE [LARGE SCALE GENOMIC DNA]</scope>
    <source>
        <strain evidence="3">So ce56</strain>
    </source>
</reference>
<protein>
    <submittedName>
        <fullName evidence="2">Uncharacterized protein</fullName>
    </submittedName>
</protein>
<dbReference type="Proteomes" id="UP000002139">
    <property type="component" value="Chromosome"/>
</dbReference>
<gene>
    <name evidence="2" type="ordered locus">sce7767</name>
</gene>
<dbReference type="BioCyc" id="SCEL448385:SCE_RS39770-MONOMER"/>
<evidence type="ECO:0000313" key="3">
    <source>
        <dbReference type="Proteomes" id="UP000002139"/>
    </source>
</evidence>
<dbReference type="OrthoDB" id="5530214at2"/>
<keyword evidence="3" id="KW-1185">Reference proteome</keyword>
<dbReference type="eggNOG" id="ENOG50306AU">
    <property type="taxonomic scope" value="Bacteria"/>
</dbReference>
<dbReference type="KEGG" id="scl:sce7767"/>
<dbReference type="InterPro" id="IPR011047">
    <property type="entry name" value="Quinoprotein_ADH-like_sf"/>
</dbReference>
<evidence type="ECO:0000313" key="2">
    <source>
        <dbReference type="EMBL" id="CAN97936.1"/>
    </source>
</evidence>
<name>A9FAS6_SORC5</name>
<dbReference type="AlphaFoldDB" id="A9FAS6"/>
<organism evidence="2 3">
    <name type="scientific">Sorangium cellulosum (strain So ce56)</name>
    <name type="common">Polyangium cellulosum (strain So ce56)</name>
    <dbReference type="NCBI Taxonomy" id="448385"/>
    <lineage>
        <taxon>Bacteria</taxon>
        <taxon>Pseudomonadati</taxon>
        <taxon>Myxococcota</taxon>
        <taxon>Polyangia</taxon>
        <taxon>Polyangiales</taxon>
        <taxon>Polyangiaceae</taxon>
        <taxon>Sorangium</taxon>
    </lineage>
</organism>
<proteinExistence type="predicted"/>
<dbReference type="PROSITE" id="PS51257">
    <property type="entry name" value="PROKAR_LIPOPROTEIN"/>
    <property type="match status" value="1"/>
</dbReference>
<feature type="compositionally biased region" description="Gly residues" evidence="1">
    <location>
        <begin position="45"/>
        <end position="56"/>
    </location>
</feature>